<feature type="region of interest" description="Disordered" evidence="1">
    <location>
        <begin position="900"/>
        <end position="919"/>
    </location>
</feature>
<dbReference type="Proteomes" id="UP001219525">
    <property type="component" value="Unassembled WGS sequence"/>
</dbReference>
<keyword evidence="3" id="KW-1185">Reference proteome</keyword>
<protein>
    <submittedName>
        <fullName evidence="2">Uncharacterized protein</fullName>
    </submittedName>
</protein>
<evidence type="ECO:0000256" key="1">
    <source>
        <dbReference type="SAM" id="MobiDB-lite"/>
    </source>
</evidence>
<reference evidence="2" key="1">
    <citation type="submission" date="2023-03" db="EMBL/GenBank/DDBJ databases">
        <title>Massive genome expansion in bonnet fungi (Mycena s.s.) driven by repeated elements and novel gene families across ecological guilds.</title>
        <authorList>
            <consortium name="Lawrence Berkeley National Laboratory"/>
            <person name="Harder C.B."/>
            <person name="Miyauchi S."/>
            <person name="Viragh M."/>
            <person name="Kuo A."/>
            <person name="Thoen E."/>
            <person name="Andreopoulos B."/>
            <person name="Lu D."/>
            <person name="Skrede I."/>
            <person name="Drula E."/>
            <person name="Henrissat B."/>
            <person name="Morin E."/>
            <person name="Kohler A."/>
            <person name="Barry K."/>
            <person name="LaButti K."/>
            <person name="Morin E."/>
            <person name="Salamov A."/>
            <person name="Lipzen A."/>
            <person name="Mereny Z."/>
            <person name="Hegedus B."/>
            <person name="Baldrian P."/>
            <person name="Stursova M."/>
            <person name="Weitz H."/>
            <person name="Taylor A."/>
            <person name="Grigoriev I.V."/>
            <person name="Nagy L.G."/>
            <person name="Martin F."/>
            <person name="Kauserud H."/>
        </authorList>
    </citation>
    <scope>NUCLEOTIDE SEQUENCE</scope>
    <source>
        <strain evidence="2">9144</strain>
    </source>
</reference>
<feature type="region of interest" description="Disordered" evidence="1">
    <location>
        <begin position="857"/>
        <end position="883"/>
    </location>
</feature>
<evidence type="ECO:0000313" key="3">
    <source>
        <dbReference type="Proteomes" id="UP001219525"/>
    </source>
</evidence>
<proteinExistence type="predicted"/>
<sequence length="919" mass="101975">MPKEMFDPYNADDAPASMPFPDSEELAIPAIHRYQRSWIHDVGLRDSNIASVEDKKELNALCDKIKTDALASEAFSHVVQPGDAAEEARIPELVTQWKQKHRDSKAKRKGKNATDEDEDVEVDDSARSSDRATLLRGYTHTAWRLAIQKVISNKRNAERTRLGLSKKHKAARAQSSTAQASATPASSTQPSGTDARVLQKLLGLTEYTGRDKFRADRHDAIREYSQTLTAKNPGGQFHRAEALLWEQEDHAAWNTAAAAEGVDENVDWVARQQLVGGGLKHLITKLHGTGKFRPFVATMLMAWVNTDGKIQMEWQVYFPSFPTHAEIRNRTEAIPDQMEGRFGKAFENQFKDVVKNTADAMHSWAEKPLVEYHRATCEDSATGGPPVFPLSMDALAHTAPNALAQSVAAFVAESYRAAFGNEEIPWAMVAEEPAKFYDAERIPIEFTSAGLANFSFPQWYDLASKLTVDAGTGFFRKLQPVDRDSIPPLPPPPPQRCLDHESTAPPPPRLEAPVDRHTTPPPRQVSVERDTTTPPPRHDSPANRDTTPPLPPLEVREEEEREEEEEEAEEAEEEEEEEARREKRKRRVSSGVGRVVPRVTRRTTRSSRADAVAPRVTRGTKRALEAPSKSRRGTDRSGSGAAPAAKRARSSGTDLDFDAGLKFRSQLKFWPETQVLIGELKMWELKMRDIKTQVPKNSIAGMASPKRTTSHTELVREMGSTIVILWCKTPTSAPAKFTVHAPHLPHFRPSDCDAMSIFTGLSSHELKAYCVCEEGYWVGTSIPLSGLKPNSTILLGPAALNGETCVYDTAGTAIKRTRADESESMPEAKKVKIETNDNLNNASMLVSTQEVIEIFDSSDEDKESPSPQAPPTKPDGRVPFPPAFTIDVASRFDEFRQLQCPSSHHGSTFGSKQNKILKL</sequence>
<feature type="region of interest" description="Disordered" evidence="1">
    <location>
        <begin position="158"/>
        <end position="194"/>
    </location>
</feature>
<accession>A0AAD7E1V9</accession>
<feature type="compositionally biased region" description="Acidic residues" evidence="1">
    <location>
        <begin position="556"/>
        <end position="577"/>
    </location>
</feature>
<feature type="region of interest" description="Disordered" evidence="1">
    <location>
        <begin position="1"/>
        <end position="21"/>
    </location>
</feature>
<feature type="compositionally biased region" description="Low complexity" evidence="1">
    <location>
        <begin position="589"/>
        <end position="598"/>
    </location>
</feature>
<dbReference type="EMBL" id="JARJCW010000005">
    <property type="protein sequence ID" value="KAJ7224196.1"/>
    <property type="molecule type" value="Genomic_DNA"/>
</dbReference>
<comment type="caution">
    <text evidence="2">The sequence shown here is derived from an EMBL/GenBank/DDBJ whole genome shotgun (WGS) entry which is preliminary data.</text>
</comment>
<feature type="region of interest" description="Disordered" evidence="1">
    <location>
        <begin position="480"/>
        <end position="655"/>
    </location>
</feature>
<dbReference type="AlphaFoldDB" id="A0AAD7E1V9"/>
<feature type="compositionally biased region" description="Low complexity" evidence="1">
    <location>
        <begin position="172"/>
        <end position="191"/>
    </location>
</feature>
<feature type="compositionally biased region" description="Basic and acidic residues" evidence="1">
    <location>
        <begin position="526"/>
        <end position="542"/>
    </location>
</feature>
<gene>
    <name evidence="2" type="ORF">GGX14DRAFT_386972</name>
</gene>
<evidence type="ECO:0000313" key="2">
    <source>
        <dbReference type="EMBL" id="KAJ7224196.1"/>
    </source>
</evidence>
<feature type="region of interest" description="Disordered" evidence="1">
    <location>
        <begin position="91"/>
        <end position="130"/>
    </location>
</feature>
<name>A0AAD7E1V9_9AGAR</name>
<organism evidence="2 3">
    <name type="scientific">Mycena pura</name>
    <dbReference type="NCBI Taxonomy" id="153505"/>
    <lineage>
        <taxon>Eukaryota</taxon>
        <taxon>Fungi</taxon>
        <taxon>Dikarya</taxon>
        <taxon>Basidiomycota</taxon>
        <taxon>Agaricomycotina</taxon>
        <taxon>Agaricomycetes</taxon>
        <taxon>Agaricomycetidae</taxon>
        <taxon>Agaricales</taxon>
        <taxon>Marasmiineae</taxon>
        <taxon>Mycenaceae</taxon>
        <taxon>Mycena</taxon>
    </lineage>
</organism>
<feature type="compositionally biased region" description="Basic residues" evidence="1">
    <location>
        <begin position="98"/>
        <end position="111"/>
    </location>
</feature>